<accession>X1IUB2</accession>
<sequence length="55" mass="6490">MTIKVKLKGGKAITRFNNDEDEKYFIHIMIMARDKPGYHPKIIIKDRDDREIKSA</sequence>
<reference evidence="1" key="1">
    <citation type="journal article" date="2014" name="Front. Microbiol.">
        <title>High frequency of phylogenetically diverse reductive dehalogenase-homologous genes in deep subseafloor sedimentary metagenomes.</title>
        <authorList>
            <person name="Kawai M."/>
            <person name="Futagami T."/>
            <person name="Toyoda A."/>
            <person name="Takaki Y."/>
            <person name="Nishi S."/>
            <person name="Hori S."/>
            <person name="Arai W."/>
            <person name="Tsubouchi T."/>
            <person name="Morono Y."/>
            <person name="Uchiyama I."/>
            <person name="Ito T."/>
            <person name="Fujiyama A."/>
            <person name="Inagaki F."/>
            <person name="Takami H."/>
        </authorList>
    </citation>
    <scope>NUCLEOTIDE SEQUENCE</scope>
    <source>
        <strain evidence="1">Expedition CK06-06</strain>
    </source>
</reference>
<name>X1IUB2_9ZZZZ</name>
<organism evidence="1">
    <name type="scientific">marine sediment metagenome</name>
    <dbReference type="NCBI Taxonomy" id="412755"/>
    <lineage>
        <taxon>unclassified sequences</taxon>
        <taxon>metagenomes</taxon>
        <taxon>ecological metagenomes</taxon>
    </lineage>
</organism>
<dbReference type="EMBL" id="BARU01027316">
    <property type="protein sequence ID" value="GAH72860.1"/>
    <property type="molecule type" value="Genomic_DNA"/>
</dbReference>
<evidence type="ECO:0000313" key="1">
    <source>
        <dbReference type="EMBL" id="GAH72860.1"/>
    </source>
</evidence>
<comment type="caution">
    <text evidence="1">The sequence shown here is derived from an EMBL/GenBank/DDBJ whole genome shotgun (WGS) entry which is preliminary data.</text>
</comment>
<protein>
    <submittedName>
        <fullName evidence="1">Uncharacterized protein</fullName>
    </submittedName>
</protein>
<gene>
    <name evidence="1" type="ORF">S03H2_43738</name>
</gene>
<proteinExistence type="predicted"/>
<dbReference type="AlphaFoldDB" id="X1IUB2"/>